<proteinExistence type="predicted"/>
<name>A0AAX4QG89_9CAUD</name>
<accession>A0AAX4QG89</accession>
<dbReference type="EMBL" id="PP438412">
    <property type="protein sequence ID" value="XAI95480.1"/>
    <property type="molecule type" value="Genomic_DNA"/>
</dbReference>
<organism evidence="1 2">
    <name type="scientific">Microcystis phage Mvi-JY20</name>
    <dbReference type="NCBI Taxonomy" id="3128146"/>
    <lineage>
        <taxon>Viruses</taxon>
        <taxon>Duplodnaviria</taxon>
        <taxon>Heunggongvirae</taxon>
        <taxon>Uroviricota</taxon>
        <taxon>Caudoviricetes</taxon>
    </lineage>
</organism>
<protein>
    <submittedName>
        <fullName evidence="1">Uncharacterized protein</fullName>
    </submittedName>
</protein>
<reference evidence="1" key="1">
    <citation type="submission" date="2024-03" db="EMBL/GenBank/DDBJ databases">
        <authorList>
            <person name="Lin W."/>
            <person name="Li D."/>
            <person name="Tong Y."/>
        </authorList>
    </citation>
    <scope>NUCLEOTIDE SEQUENCE</scope>
</reference>
<dbReference type="Proteomes" id="UP001459105">
    <property type="component" value="Segment"/>
</dbReference>
<evidence type="ECO:0000313" key="1">
    <source>
        <dbReference type="EMBL" id="XAI95480.1"/>
    </source>
</evidence>
<evidence type="ECO:0000313" key="2">
    <source>
        <dbReference type="Proteomes" id="UP001459105"/>
    </source>
</evidence>
<sequence>MRHAQRYWLELQAKQAVDAAMEYPVDCEDALQQLFALGLADVTTLTNVKNLYLQEAASALIQAEAVSRALARIKE</sequence>